<dbReference type="InterPro" id="IPR026444">
    <property type="entry name" value="Secre_tail"/>
</dbReference>
<dbReference type="Gene3D" id="2.60.40.10">
    <property type="entry name" value="Immunoglobulins"/>
    <property type="match status" value="7"/>
</dbReference>
<dbReference type="SUPFAM" id="SSF49313">
    <property type="entry name" value="Cadherin-like"/>
    <property type="match status" value="4"/>
</dbReference>
<dbReference type="Pfam" id="PF05345">
    <property type="entry name" value="He_PIG"/>
    <property type="match status" value="4"/>
</dbReference>
<protein>
    <submittedName>
        <fullName evidence="2">Ig domain-containing protein</fullName>
    </submittedName>
</protein>
<dbReference type="InterPro" id="IPR006644">
    <property type="entry name" value="Cadg"/>
</dbReference>
<dbReference type="InterPro" id="IPR006626">
    <property type="entry name" value="PbH1"/>
</dbReference>
<dbReference type="NCBIfam" id="TIGR04183">
    <property type="entry name" value="Por_Secre_tail"/>
    <property type="match status" value="1"/>
</dbReference>
<dbReference type="SMART" id="SM00736">
    <property type="entry name" value="CADG"/>
    <property type="match status" value="4"/>
</dbReference>
<dbReference type="InterPro" id="IPR012334">
    <property type="entry name" value="Pectin_lyas_fold"/>
</dbReference>
<organism evidence="2 3">
    <name type="scientific">Spirosoma soli</name>
    <dbReference type="NCBI Taxonomy" id="1770529"/>
    <lineage>
        <taxon>Bacteria</taxon>
        <taxon>Pseudomonadati</taxon>
        <taxon>Bacteroidota</taxon>
        <taxon>Cytophagia</taxon>
        <taxon>Cytophagales</taxon>
        <taxon>Cytophagaceae</taxon>
        <taxon>Spirosoma</taxon>
    </lineage>
</organism>
<dbReference type="SUPFAM" id="SSF48726">
    <property type="entry name" value="Immunoglobulin"/>
    <property type="match status" value="1"/>
</dbReference>
<dbReference type="EMBL" id="JBHULN010000001">
    <property type="protein sequence ID" value="MFD2569252.1"/>
    <property type="molecule type" value="Genomic_DNA"/>
</dbReference>
<dbReference type="InterPro" id="IPR011050">
    <property type="entry name" value="Pectin_lyase_fold/virulence"/>
</dbReference>
<comment type="caution">
    <text evidence="2">The sequence shown here is derived from an EMBL/GenBank/DDBJ whole genome shotgun (WGS) entry which is preliminary data.</text>
</comment>
<dbReference type="InterPro" id="IPR000601">
    <property type="entry name" value="PKD_dom"/>
</dbReference>
<name>A0ABW5LY44_9BACT</name>
<evidence type="ECO:0000259" key="1">
    <source>
        <dbReference type="PROSITE" id="PS50093"/>
    </source>
</evidence>
<dbReference type="SMART" id="SM00710">
    <property type="entry name" value="PbH1"/>
    <property type="match status" value="15"/>
</dbReference>
<dbReference type="InterPro" id="IPR022409">
    <property type="entry name" value="PKD/Chitinase_dom"/>
</dbReference>
<accession>A0ABW5LY44</accession>
<dbReference type="InterPro" id="IPR015919">
    <property type="entry name" value="Cadherin-like_sf"/>
</dbReference>
<feature type="domain" description="PKD" evidence="1">
    <location>
        <begin position="1279"/>
        <end position="1338"/>
    </location>
</feature>
<dbReference type="InterPro" id="IPR036179">
    <property type="entry name" value="Ig-like_dom_sf"/>
</dbReference>
<dbReference type="SMART" id="SM00089">
    <property type="entry name" value="PKD"/>
    <property type="match status" value="6"/>
</dbReference>
<reference evidence="3" key="1">
    <citation type="journal article" date="2019" name="Int. J. Syst. Evol. Microbiol.">
        <title>The Global Catalogue of Microorganisms (GCM) 10K type strain sequencing project: providing services to taxonomists for standard genome sequencing and annotation.</title>
        <authorList>
            <consortium name="The Broad Institute Genomics Platform"/>
            <consortium name="The Broad Institute Genome Sequencing Center for Infectious Disease"/>
            <person name="Wu L."/>
            <person name="Ma J."/>
        </authorList>
    </citation>
    <scope>NUCLEOTIDE SEQUENCE [LARGE SCALE GENOMIC DNA]</scope>
    <source>
        <strain evidence="3">KCTC 42805</strain>
    </source>
</reference>
<dbReference type="InterPro" id="IPR013783">
    <property type="entry name" value="Ig-like_fold"/>
</dbReference>
<dbReference type="InterPro" id="IPR039448">
    <property type="entry name" value="Beta_helix"/>
</dbReference>
<evidence type="ECO:0000313" key="3">
    <source>
        <dbReference type="Proteomes" id="UP001597469"/>
    </source>
</evidence>
<dbReference type="SUPFAM" id="SSF51126">
    <property type="entry name" value="Pectin lyase-like"/>
    <property type="match status" value="3"/>
</dbReference>
<keyword evidence="3" id="KW-1185">Reference proteome</keyword>
<proteinExistence type="predicted"/>
<dbReference type="Gene3D" id="2.160.20.10">
    <property type="entry name" value="Single-stranded right-handed beta-helix, Pectin lyase-like"/>
    <property type="match status" value="2"/>
</dbReference>
<dbReference type="InterPro" id="IPR035986">
    <property type="entry name" value="PKD_dom_sf"/>
</dbReference>
<dbReference type="Pfam" id="PF18962">
    <property type="entry name" value="Por_Secre_tail"/>
    <property type="match status" value="1"/>
</dbReference>
<dbReference type="PROSITE" id="PS50093">
    <property type="entry name" value="PKD"/>
    <property type="match status" value="1"/>
</dbReference>
<dbReference type="Proteomes" id="UP001597469">
    <property type="component" value="Unassembled WGS sequence"/>
</dbReference>
<gene>
    <name evidence="2" type="ORF">ACFSUS_01320</name>
</gene>
<dbReference type="SUPFAM" id="SSF49299">
    <property type="entry name" value="PKD domain"/>
    <property type="match status" value="1"/>
</dbReference>
<evidence type="ECO:0000313" key="2">
    <source>
        <dbReference type="EMBL" id="MFD2569252.1"/>
    </source>
</evidence>
<sequence length="2807" mass="282177">MFIAFISALGMQAQTNPAAFDLSTGPYSFTSWAATSLATTYPASMVFHTTVSSAASTTNVATGDFQCAYNVTSRSRIKGLDGNGISFVNTSNGNNNDCSANGNNYALDATLGLNSTGRTAIQVQWTGGTIAGSDGPTPRIWSIQLQYRIGAAGSFTNVTGAVYTSSSTGDTQLLGPYSLPSTCDNQSLVQLRWVYYQAATTGGGTRPELRLDNIAVTSQAICPNITASLNGATTICTGSGANLTAIITGGTGPYSLTYSNGSTNTVVSNYTSGAAIPVSPTATTTYSIVRIADANACPAVVSGSSQTVTVNSVPTVADAGASQTIVAGNAATLAANTPSTGTGSWSVFSGPSTDAAQFSSTTSPMATFTPAGGVGDYVLTWTISNAPCTPSSSNVTITAKSPAPTCGTINVPADYPTIQAAVSAACAGAVIQVASGTYNEQVFINKALTIIGVGGSKPIINFTGTPALASGRLTLFEITAPSVTIENLNFKVDLSKLGSAIIASAANVSNLTVKTNTIEPYRSGGLVAFGVRNAVNINYGAFRVSNTNPSNILADGNSITYNDGGTAGNTADDAGFRAGFAVDEGGGLFTGNTIQTVSQDIEARFGSAGNITITNNIIRGGGVNLAEYNAGAGTITVSTNTFDGTFGSTYTSALRLKNNNANKTTIVSGNTFTGHNWGVSLENYPAVTVSDNQFTPAASSTTYRHVTVNTKEISSSSGSAAPFVGGVFTKNIFNGSGTTGGTAVAFYNHDNDSPTFGAITLGTAGNENTFNAGIATFIRHDNSTGPSATGTGPNNYIGAPGFPEYGGNVVPTTMSYWTPNLNASNNKFDVGTGPKLAAALTASERATLETQLFHKPDDANVGLITYFSPVRNVTQNTFFNTIQSAIDAANANDVIELAENVFSERATITKPLTLTGVSQTGTIIDGTGLGAGNGLTLTDGVAGITVANMRIRSFANSGIYAKNNDNLVVRHVEALNNGERGIYLEPSNGLPLSNVTITDNILDGNTNRGLWIINGNKVGLTITNNLARNNGLTGLDVSEGTVTGATITSNTLTGNGDAGLSVLGANVGGAANLIANNTLIDNGRFGIEVKSSVGTGATSGPGSLVVENNTVSRTSAFTPPSGATRDLAGIAIIHRSAAVSIPSPETPRGIVVRNNTVSGFVNPTAGDGFGIVVEGVNYLVTGNTVTGNEVGIQEQQTLIGERGRPSNDSPQGDGTDYFDRGNSLAACGVITGNNVSGNTITDQRRVGPAPFAVTATASASSVCVGQPFSLSALVVNGNSPYTYQWTASTGNSVSPTDAITAQATVAASGVQTFTVTATDTFGCISSNTVSVTSAAGPVITAQPAASSVVCTGSPVSISLSTANATTYQFYKDGALLTDGAVPETGIITYLIANAQASDAGSYSVLVSGAGACSTVTSNTFSLTVSSVPTATLTASGTLTCAQISVTLTAGGGQSYAFAGPGLVSQDPISGTAVVNVGGTYSVTATSAGGCSNTATTSVGSNTATVTASITPSSATLTCASPSVSLTASGGSTYLWNDNTTNPIRTVSASGTYSVTVTSANGCTSAATSTVVSETTVPTASLTASGTLTCAQTSVTLTASGGQSYLFTGPGLVSQDPISGTAVVNTAGTYSVTVTSTNGCSVSATTNVTSETAVPTASILPTSATLTCASPSVSLTASGGTTYLWDDNTTNPVRTVSTSGTYSVTVISTNGCTSVATASVVSDTAVPGLTLAKSNDISCGVSSATLTANVTPLGSYTYAFGPGATQVGNTNQATVSTGGLYSVTVTSTNGCSVSAITNVTSDTAVPTATLTASGTLTCAQTSVTLTAGGGQSYAFSGPSLVSQDPVSGTAVANLGGLYSVTVTSAGGCTAVQTTTVTSVTNVSTPDFATRNNQAIADGLTSVTVTQNSPAVIFTATNCSGTLKWTGITQMGTTTLNAPTSATGIFGYFATCTVGSCVSSQAEVVVTIIPANVAPTVANTIPPQSATVGQAYSYAIPANTFADANGDALTLSVSGLPQGLSFNGSTTTISGMPTTATAVSVTVVATDSGSLSVSSTFSFTVSPAPVVIAPLALTLTASPPQLLTSGTTTLSATVSGGTMPYSFSFAGPGTITQTPASSSATISGLTAGVQTFTLLVSDATTPASQTLSASVSVTVSEANTAPTTTGIPNQTATVGQAFSLDLATAFSDAQTPNSLTLSASGLPQGLSLTGSTLSGTASQTGTSTVTLTATDPGSLSVSTSFTLTVLPQSGTATSPFAITGVSTISCTPVGDRINLSFTPQYAGLSGAPVSFSVVNELLPTTQPGPYSLSLYSDNPVITLQAQQAGVTTSFVYNWLAACQNNQGGQNTPPTVATPVANQTTTQGQFFSLNLGATFTDAQTPNSLLLSATGLPAGLNLTGSTLSGTASQTGTSTVTLTATDPGSLSASTSFILTVLPQSGTATSPFAITGVTTLGCTPVGDRINLSFTPQYAGLSGAPVSFSVVNELLPTTQPGPYSLSLYSDNPVITLQAQQAGVTTSFVYNWLAACQNNQGGQNTPPTVATPVANQTATQGQFFSLDLGGTFTDAQTPNSLLLSATGLPQGLSLTGSTLSGTASVSGVSTVTLTATDPGSLSVSTSFTLTVLPQSMTSTAPFAITGVTTLSCTPVGDRINLSFTPQYAGLSGGPVSFSVVNELLPTTQPGPYSLSLYSDNPVITLQAQQAGVTTSFVYNWLAACNSQARVGAKAEVPLTVTLLGNPVEDEFVVRLEGAKGHRVQLLLTDMSGQVVTERSVDVTSTKHQEQFNLGKRSAGLYLLRVSTKQETITVKVVKQ</sequence>
<dbReference type="Pfam" id="PF13229">
    <property type="entry name" value="Beta_helix"/>
    <property type="match status" value="1"/>
</dbReference>